<protein>
    <submittedName>
        <fullName evidence="1">Uncharacterized protein</fullName>
    </submittedName>
</protein>
<dbReference type="EMBL" id="MCBR01004032">
    <property type="protein sequence ID" value="RKF80053.1"/>
    <property type="molecule type" value="Genomic_DNA"/>
</dbReference>
<name>A0A420IZX6_9PEZI</name>
<proteinExistence type="predicted"/>
<sequence length="273" mass="31323">MPTYSQFEWLSSKESSNIYAELYGFWYKMVEVEEYNFLQQASILHEAYTNLITLESLSNYVSQTLLGSMSSLGSRGYDLDGVEDSQYSFAVKADGERLWLALVGYVWLYSRRFLGHRIVGWGIDEEMLRVHNTSYGPVLDIEIFIGHKPIIIDILMMPDSSLTLKERNIEWVHNEFHDMASRIQYLNSVQTRKLYNSYSEALDACSEVQYSTDGVVALHRDGIDIVKLKTIKSMELEATPNGDMVSSEGIKILNVSHKHQCESGFIYEIGMYI</sequence>
<dbReference type="OrthoDB" id="5425312at2759"/>
<organism evidence="1 2">
    <name type="scientific">Golovinomyces cichoracearum</name>
    <dbReference type="NCBI Taxonomy" id="62708"/>
    <lineage>
        <taxon>Eukaryota</taxon>
        <taxon>Fungi</taxon>
        <taxon>Dikarya</taxon>
        <taxon>Ascomycota</taxon>
        <taxon>Pezizomycotina</taxon>
        <taxon>Leotiomycetes</taxon>
        <taxon>Erysiphales</taxon>
        <taxon>Erysiphaceae</taxon>
        <taxon>Golovinomyces</taxon>
    </lineage>
</organism>
<dbReference type="AlphaFoldDB" id="A0A420IZX6"/>
<evidence type="ECO:0000313" key="1">
    <source>
        <dbReference type="EMBL" id="RKF80053.1"/>
    </source>
</evidence>
<dbReference type="Proteomes" id="UP000285405">
    <property type="component" value="Unassembled WGS sequence"/>
</dbReference>
<gene>
    <name evidence="1" type="ORF">GcC1_040036</name>
</gene>
<evidence type="ECO:0000313" key="2">
    <source>
        <dbReference type="Proteomes" id="UP000285405"/>
    </source>
</evidence>
<accession>A0A420IZX6</accession>
<comment type="caution">
    <text evidence="1">The sequence shown here is derived from an EMBL/GenBank/DDBJ whole genome shotgun (WGS) entry which is preliminary data.</text>
</comment>
<reference evidence="1 2" key="1">
    <citation type="journal article" date="2018" name="BMC Genomics">
        <title>Comparative genome analyses reveal sequence features reflecting distinct modes of host-adaptation between dicot and monocot powdery mildew.</title>
        <authorList>
            <person name="Wu Y."/>
            <person name="Ma X."/>
            <person name="Pan Z."/>
            <person name="Kale S.D."/>
            <person name="Song Y."/>
            <person name="King H."/>
            <person name="Zhang Q."/>
            <person name="Presley C."/>
            <person name="Deng X."/>
            <person name="Wei C.I."/>
            <person name="Xiao S."/>
        </authorList>
    </citation>
    <scope>NUCLEOTIDE SEQUENCE [LARGE SCALE GENOMIC DNA]</scope>
    <source>
        <strain evidence="1">UCSC1</strain>
    </source>
</reference>